<proteinExistence type="inferred from homology"/>
<gene>
    <name evidence="9" type="ORF">HDK90DRAFT_490203</name>
</gene>
<organism evidence="9 10">
    <name type="scientific">Phyllosticta capitalensis</name>
    <dbReference type="NCBI Taxonomy" id="121624"/>
    <lineage>
        <taxon>Eukaryota</taxon>
        <taxon>Fungi</taxon>
        <taxon>Dikarya</taxon>
        <taxon>Ascomycota</taxon>
        <taxon>Pezizomycotina</taxon>
        <taxon>Dothideomycetes</taxon>
        <taxon>Dothideomycetes incertae sedis</taxon>
        <taxon>Botryosphaeriales</taxon>
        <taxon>Phyllostictaceae</taxon>
        <taxon>Phyllosticta</taxon>
    </lineage>
</organism>
<comment type="similarity">
    <text evidence="1 7">Belongs to the glutathione peroxidase family.</text>
</comment>
<dbReference type="Proteomes" id="UP001492380">
    <property type="component" value="Unassembled WGS sequence"/>
</dbReference>
<name>A0ABR1YKZ5_9PEZI</name>
<reference evidence="9 10" key="1">
    <citation type="submission" date="2024-04" db="EMBL/GenBank/DDBJ databases">
        <title>Phyllosticta paracitricarpa is synonymous to the EU quarantine fungus P. citricarpa based on phylogenomic analyses.</title>
        <authorList>
            <consortium name="Lawrence Berkeley National Laboratory"/>
            <person name="Van Ingen-Buijs V.A."/>
            <person name="Van Westerhoven A.C."/>
            <person name="Haridas S."/>
            <person name="Skiadas P."/>
            <person name="Martin F."/>
            <person name="Groenewald J.Z."/>
            <person name="Crous P.W."/>
            <person name="Seidl M.F."/>
        </authorList>
    </citation>
    <scope>NUCLEOTIDE SEQUENCE [LARGE SCALE GENOMIC DNA]</scope>
    <source>
        <strain evidence="9 10">CBS 123374</strain>
    </source>
</reference>
<dbReference type="PROSITE" id="PS00460">
    <property type="entry name" value="GLUTATHIONE_PEROXID_1"/>
    <property type="match status" value="1"/>
</dbReference>
<dbReference type="CDD" id="cd00340">
    <property type="entry name" value="GSH_Peroxidase"/>
    <property type="match status" value="1"/>
</dbReference>
<keyword evidence="3" id="KW-0049">Antioxidant</keyword>
<evidence type="ECO:0000256" key="2">
    <source>
        <dbReference type="ARBA" id="ARBA00022559"/>
    </source>
</evidence>
<protein>
    <recommendedName>
        <fullName evidence="7">Glutathione peroxidase</fullName>
    </recommendedName>
</protein>
<evidence type="ECO:0000256" key="6">
    <source>
        <dbReference type="ARBA" id="ARBA00049091"/>
    </source>
</evidence>
<evidence type="ECO:0000256" key="3">
    <source>
        <dbReference type="ARBA" id="ARBA00022862"/>
    </source>
</evidence>
<dbReference type="Gene3D" id="3.40.30.10">
    <property type="entry name" value="Glutaredoxin"/>
    <property type="match status" value="1"/>
</dbReference>
<dbReference type="PROSITE" id="PS00763">
    <property type="entry name" value="GLUTATHIONE_PEROXID_2"/>
    <property type="match status" value="1"/>
</dbReference>
<dbReference type="SUPFAM" id="SSF52833">
    <property type="entry name" value="Thioredoxin-like"/>
    <property type="match status" value="1"/>
</dbReference>
<dbReference type="InterPro" id="IPR029759">
    <property type="entry name" value="GPX_AS"/>
</dbReference>
<dbReference type="InterPro" id="IPR000889">
    <property type="entry name" value="Glutathione_peroxidase"/>
</dbReference>
<keyword evidence="5" id="KW-0676">Redox-active center</keyword>
<dbReference type="PROSITE" id="PS51355">
    <property type="entry name" value="GLUTATHIONE_PEROXID_3"/>
    <property type="match status" value="1"/>
</dbReference>
<evidence type="ECO:0000256" key="1">
    <source>
        <dbReference type="ARBA" id="ARBA00006926"/>
    </source>
</evidence>
<keyword evidence="10" id="KW-1185">Reference proteome</keyword>
<accession>A0ABR1YKZ5</accession>
<evidence type="ECO:0000313" key="10">
    <source>
        <dbReference type="Proteomes" id="UP001492380"/>
    </source>
</evidence>
<comment type="caution">
    <text evidence="9">The sequence shown here is derived from an EMBL/GenBank/DDBJ whole genome shotgun (WGS) entry which is preliminary data.</text>
</comment>
<sequence length="271" mass="29736">MSKSRPSQLFKSQSVLSTHRHRHCSSAIASSANYLRARRAATTTSSSASTTTATATTPRRHLTKNNNGLIAPASSAFKTSSPSILQPHQHLSRTFHSSTRSTMASATSFYDFKPLDKRGQPYPLTSLKNKVVLIVNTASKCGFTPQFEGLESLYKSVTSTHPRGSDFVILGFPCNQFGGQDPGSNDEIQSFCQVNYGVTFPVLGKVDVNGDKADPLFEWLKKEMPGLMGLKRVKWNFEKFLVGRDGQVKGRWASTTKPESLKEAVEAELAK</sequence>
<dbReference type="PRINTS" id="PR01011">
    <property type="entry name" value="GLUTPROXDASE"/>
</dbReference>
<dbReference type="InterPro" id="IPR029760">
    <property type="entry name" value="GPX_CS"/>
</dbReference>
<feature type="region of interest" description="Disordered" evidence="8">
    <location>
        <begin position="39"/>
        <end position="67"/>
    </location>
</feature>
<dbReference type="PANTHER" id="PTHR11592:SF78">
    <property type="entry name" value="GLUTATHIONE PEROXIDASE"/>
    <property type="match status" value="1"/>
</dbReference>
<keyword evidence="2 7" id="KW-0575">Peroxidase</keyword>
<feature type="compositionally biased region" description="Low complexity" evidence="8">
    <location>
        <begin position="40"/>
        <end position="57"/>
    </location>
</feature>
<keyword evidence="4 7" id="KW-0560">Oxidoreductase</keyword>
<dbReference type="EMBL" id="JBBWRZ010000007">
    <property type="protein sequence ID" value="KAK8232466.1"/>
    <property type="molecule type" value="Genomic_DNA"/>
</dbReference>
<evidence type="ECO:0000256" key="7">
    <source>
        <dbReference type="RuleBase" id="RU000499"/>
    </source>
</evidence>
<evidence type="ECO:0000256" key="8">
    <source>
        <dbReference type="SAM" id="MobiDB-lite"/>
    </source>
</evidence>
<comment type="catalytic activity">
    <reaction evidence="6">
        <text>a hydroperoxide + [thioredoxin]-dithiol = an alcohol + [thioredoxin]-disulfide + H2O</text>
        <dbReference type="Rhea" id="RHEA:62620"/>
        <dbReference type="Rhea" id="RHEA-COMP:10698"/>
        <dbReference type="Rhea" id="RHEA-COMP:10700"/>
        <dbReference type="ChEBI" id="CHEBI:15377"/>
        <dbReference type="ChEBI" id="CHEBI:29950"/>
        <dbReference type="ChEBI" id="CHEBI:30879"/>
        <dbReference type="ChEBI" id="CHEBI:35924"/>
        <dbReference type="ChEBI" id="CHEBI:50058"/>
        <dbReference type="EC" id="1.11.1.24"/>
    </reaction>
</comment>
<dbReference type="PANTHER" id="PTHR11592">
    <property type="entry name" value="GLUTATHIONE PEROXIDASE"/>
    <property type="match status" value="1"/>
</dbReference>
<dbReference type="Pfam" id="PF00255">
    <property type="entry name" value="GSHPx"/>
    <property type="match status" value="1"/>
</dbReference>
<evidence type="ECO:0000256" key="4">
    <source>
        <dbReference type="ARBA" id="ARBA00023002"/>
    </source>
</evidence>
<evidence type="ECO:0000256" key="5">
    <source>
        <dbReference type="ARBA" id="ARBA00023284"/>
    </source>
</evidence>
<dbReference type="InterPro" id="IPR036249">
    <property type="entry name" value="Thioredoxin-like_sf"/>
</dbReference>
<evidence type="ECO:0000313" key="9">
    <source>
        <dbReference type="EMBL" id="KAK8232466.1"/>
    </source>
</evidence>